<evidence type="ECO:0000256" key="1">
    <source>
        <dbReference type="ARBA" id="ARBA00022692"/>
    </source>
</evidence>
<keyword evidence="1 7" id="KW-0812">Transmembrane</keyword>
<feature type="topological domain" description="Intravirion" evidence="7">
    <location>
        <begin position="38"/>
        <end position="82"/>
    </location>
</feature>
<evidence type="ECO:0000313" key="10">
    <source>
        <dbReference type="Proteomes" id="UP000124656"/>
    </source>
</evidence>
<keyword evidence="5 7" id="KW-1133">Transmembrane helix</keyword>
<evidence type="ECO:0000256" key="4">
    <source>
        <dbReference type="ARBA" id="ARBA00022870"/>
    </source>
</evidence>
<feature type="transmembrane region" description="Helical" evidence="8">
    <location>
        <begin position="12"/>
        <end position="34"/>
    </location>
</feature>
<keyword evidence="6 7" id="KW-0472">Membrane</keyword>
<dbReference type="GO" id="GO:0044178">
    <property type="term" value="C:host cell Golgi membrane"/>
    <property type="evidence" value="ECO:0007669"/>
    <property type="project" value="UniProtKB-SubCell"/>
</dbReference>
<evidence type="ECO:0000256" key="6">
    <source>
        <dbReference type="ARBA" id="ARBA00023136"/>
    </source>
</evidence>
<proteinExistence type="inferred from homology"/>
<dbReference type="GO" id="GO:0046760">
    <property type="term" value="P:viral budding from Golgi membrane"/>
    <property type="evidence" value="ECO:0007669"/>
    <property type="project" value="UniProtKB-UniRule"/>
</dbReference>
<dbReference type="GO" id="GO:0019031">
    <property type="term" value="C:viral envelope"/>
    <property type="evidence" value="ECO:0007669"/>
    <property type="project" value="UniProtKB-KW"/>
</dbReference>
<dbReference type="Proteomes" id="UP000124656">
    <property type="component" value="Segment"/>
</dbReference>
<evidence type="ECO:0000256" key="3">
    <source>
        <dbReference type="ARBA" id="ARBA00022812"/>
    </source>
</evidence>
<dbReference type="InterPro" id="IPR043506">
    <property type="entry name" value="E_protein_bCoV"/>
</dbReference>
<feature type="topological domain" description="Virion surface" evidence="7">
    <location>
        <begin position="1"/>
        <end position="16"/>
    </location>
</feature>
<dbReference type="Gene3D" id="6.10.250.1810">
    <property type="match status" value="1"/>
</dbReference>
<organism evidence="9 10">
    <name type="scientific">BtVs-BetaCoV/SC2013</name>
    <dbReference type="NCBI Taxonomy" id="1495253"/>
    <lineage>
        <taxon>Viruses</taxon>
        <taxon>Riboviria</taxon>
        <taxon>Orthornavirae</taxon>
        <taxon>Pisuviricota</taxon>
        <taxon>Pisoniviricetes</taxon>
        <taxon>Nidovirales</taxon>
        <taxon>Cornidovirineae</taxon>
        <taxon>Coronaviridae</taxon>
        <taxon>Orthocoronavirinae</taxon>
        <taxon>Betacoronavirus</taxon>
        <taxon>Merbecovirus</taxon>
        <taxon>Betacoronavirus cameli</taxon>
        <taxon>Middle East respiratory syndrome-related coronavirus</taxon>
    </lineage>
</organism>
<dbReference type="InterPro" id="IPR003873">
    <property type="entry name" value="E_protein_CoV"/>
</dbReference>
<gene>
    <name evidence="7" type="primary">E</name>
</gene>
<evidence type="ECO:0000256" key="5">
    <source>
        <dbReference type="ARBA" id="ARBA00022989"/>
    </source>
</evidence>
<dbReference type="GO" id="GO:0140975">
    <property type="term" value="P:disruption of cellular anatomical structure in another organism"/>
    <property type="evidence" value="ECO:0007669"/>
    <property type="project" value="UniProtKB-UniRule"/>
</dbReference>
<dbReference type="GO" id="GO:0016020">
    <property type="term" value="C:membrane"/>
    <property type="evidence" value="ECO:0007669"/>
    <property type="project" value="UniProtKB-UniRule"/>
</dbReference>
<dbReference type="HAMAP" id="MF_04204">
    <property type="entry name" value="BETA_CORONA_E"/>
    <property type="match status" value="1"/>
</dbReference>
<keyword evidence="4 7" id="KW-1043">Host membrane</keyword>
<reference evidence="9 10" key="1">
    <citation type="journal article" date="2014" name="Emerg. Infect. Dis.">
        <title>MERS-related betacoronavirus in Vespertilio superans bats, China.</title>
        <authorList>
            <person name="Yang L."/>
            <person name="Wu Z."/>
            <person name="Ren X."/>
            <person name="Yang F."/>
            <person name="Zhang J."/>
            <person name="He G."/>
            <person name="Dong J."/>
            <person name="Sun L."/>
            <person name="Zhu Y."/>
            <person name="Zhang S."/>
            <person name="Jin Q."/>
        </authorList>
    </citation>
    <scope>NUCLEOTIDE SEQUENCE [LARGE SCALE GENOMIC DNA]</scope>
</reference>
<dbReference type="PROSITE" id="PS51926">
    <property type="entry name" value="COV_E"/>
    <property type="match status" value="1"/>
</dbReference>
<evidence type="ECO:0000256" key="2">
    <source>
        <dbReference type="ARBA" id="ARBA00022703"/>
    </source>
</evidence>
<comment type="subcellular location">
    <subcellularLocation>
        <location evidence="7">Host Golgi apparatus membrane</location>
        <topology evidence="7">Single-pass type III membrane protein</topology>
    </subcellularLocation>
    <text evidence="7">The cytoplasmic tail functions as a Golgi complex-targeting signal.</text>
</comment>
<accession>A0A023Y9K8</accession>
<comment type="subunit">
    <text evidence="7">Homopentamer. Interacts with membrane protein M in the budding compartment of the host cell, which is located between endoplasmic reticulum and the Golgi complex. Interacts with Nucleoprotein.</text>
</comment>
<sequence>MLPFVQEQIGSFIVNFFIFTVACAIILLVCMAFLTATRLCVQCAIGLNALLVQPAIYVYNTGRSVYVKFQESKPPLPPDEWV</sequence>
<keyword evidence="9" id="KW-0261">Viral envelope protein</keyword>
<dbReference type="CDD" id="cd21533">
    <property type="entry name" value="MERS-CoV-like_E"/>
    <property type="match status" value="1"/>
</dbReference>
<keyword evidence="9" id="KW-0946">Virion</keyword>
<protein>
    <recommendedName>
        <fullName evidence="7">Envelope small membrane protein</fullName>
        <shortName evidence="7">E protein</shortName>
        <shortName evidence="7">sM protein</shortName>
    </recommendedName>
</protein>
<evidence type="ECO:0000256" key="7">
    <source>
        <dbReference type="HAMAP-Rule" id="MF_04204"/>
    </source>
</evidence>
<comment type="similarity">
    <text evidence="7">Belongs to the betacoronaviruses E protein family.</text>
</comment>
<evidence type="ECO:0000313" key="9">
    <source>
        <dbReference type="EMBL" id="AHY61342.1"/>
    </source>
</evidence>
<dbReference type="Pfam" id="PF02723">
    <property type="entry name" value="CoV_E"/>
    <property type="match status" value="1"/>
</dbReference>
<keyword evidence="2 7" id="KW-0053">Apoptosis</keyword>
<dbReference type="EMBL" id="KJ473821">
    <property type="protein sequence ID" value="AHY61342.1"/>
    <property type="molecule type" value="Genomic_RNA"/>
</dbReference>
<evidence type="ECO:0000256" key="8">
    <source>
        <dbReference type="SAM" id="Phobius"/>
    </source>
</evidence>
<keyword evidence="3 7" id="KW-1040">Host Golgi apparatus</keyword>
<dbReference type="InterPro" id="IPR044379">
    <property type="entry name" value="E_MERS-CoV-like"/>
</dbReference>
<name>A0A023Y9K8_MERS</name>
<comment type="function">
    <text evidence="7">Plays a central role in virus morphogenesis and assembly. Acts as a viroporin and self-assembles in host membranes forming pentameric protein-lipid pores that allow ion transport. Also plays a role in the induction of apoptosis.</text>
</comment>